<keyword evidence="1" id="KW-0813">Transport</keyword>
<protein>
    <submittedName>
        <fullName evidence="5">ABC transporter</fullName>
    </submittedName>
</protein>
<evidence type="ECO:0000259" key="4">
    <source>
        <dbReference type="PROSITE" id="PS50893"/>
    </source>
</evidence>
<name>A0A8J8TEM4_9ARCH</name>
<evidence type="ECO:0000256" key="1">
    <source>
        <dbReference type="ARBA" id="ARBA00022448"/>
    </source>
</evidence>
<evidence type="ECO:0000256" key="2">
    <source>
        <dbReference type="ARBA" id="ARBA00022741"/>
    </source>
</evidence>
<evidence type="ECO:0000256" key="3">
    <source>
        <dbReference type="ARBA" id="ARBA00022840"/>
    </source>
</evidence>
<evidence type="ECO:0000313" key="6">
    <source>
        <dbReference type="Proteomes" id="UP000752814"/>
    </source>
</evidence>
<dbReference type="InterPro" id="IPR027417">
    <property type="entry name" value="P-loop_NTPase"/>
</dbReference>
<dbReference type="Proteomes" id="UP000752814">
    <property type="component" value="Unassembled WGS sequence"/>
</dbReference>
<dbReference type="SMART" id="SM00382">
    <property type="entry name" value="AAA"/>
    <property type="match status" value="1"/>
</dbReference>
<dbReference type="EMBL" id="LVVT01000001">
    <property type="protein sequence ID" value="TQS84902.1"/>
    <property type="molecule type" value="Genomic_DNA"/>
</dbReference>
<dbReference type="SUPFAM" id="SSF52540">
    <property type="entry name" value="P-loop containing nucleoside triphosphate hydrolases"/>
    <property type="match status" value="1"/>
</dbReference>
<dbReference type="CDD" id="cd03230">
    <property type="entry name" value="ABC_DR_subfamily_A"/>
    <property type="match status" value="1"/>
</dbReference>
<dbReference type="Pfam" id="PF00005">
    <property type="entry name" value="ABC_tran"/>
    <property type="match status" value="1"/>
</dbReference>
<keyword evidence="2" id="KW-0547">Nucleotide-binding</keyword>
<dbReference type="InterPro" id="IPR003593">
    <property type="entry name" value="AAA+_ATPase"/>
</dbReference>
<dbReference type="InterPro" id="IPR003439">
    <property type="entry name" value="ABC_transporter-like_ATP-bd"/>
</dbReference>
<dbReference type="GeneID" id="41323328"/>
<evidence type="ECO:0000313" key="5">
    <source>
        <dbReference type="EMBL" id="TQS84902.1"/>
    </source>
</evidence>
<proteinExistence type="predicted"/>
<dbReference type="InterPro" id="IPR051782">
    <property type="entry name" value="ABC_Transporter_VariousFunc"/>
</dbReference>
<dbReference type="PANTHER" id="PTHR42939">
    <property type="entry name" value="ABC TRANSPORTER ATP-BINDING PROTEIN ALBC-RELATED"/>
    <property type="match status" value="1"/>
</dbReference>
<gene>
    <name evidence="5" type="ORF">A3207_01050</name>
</gene>
<feature type="domain" description="ABC transporter" evidence="4">
    <location>
        <begin position="5"/>
        <end position="230"/>
    </location>
</feature>
<reference evidence="5" key="1">
    <citation type="submission" date="2016-03" db="EMBL/GenBank/DDBJ databases">
        <authorList>
            <person name="Borrel G."/>
            <person name="Mccann A."/>
            <person name="O'Toole P.W."/>
        </authorList>
    </citation>
    <scope>NUCLEOTIDE SEQUENCE</scope>
    <source>
        <strain evidence="5">183</strain>
    </source>
</reference>
<dbReference type="PROSITE" id="PS50893">
    <property type="entry name" value="ABC_TRANSPORTER_2"/>
    <property type="match status" value="1"/>
</dbReference>
<dbReference type="GO" id="GO:0016887">
    <property type="term" value="F:ATP hydrolysis activity"/>
    <property type="evidence" value="ECO:0007669"/>
    <property type="project" value="InterPro"/>
</dbReference>
<accession>A0A8J8TEM4</accession>
<organism evidence="5 6">
    <name type="scientific">Candidatus Methanomassiliicoccus intestinalis</name>
    <dbReference type="NCBI Taxonomy" id="1406512"/>
    <lineage>
        <taxon>Archaea</taxon>
        <taxon>Methanobacteriati</taxon>
        <taxon>Thermoplasmatota</taxon>
        <taxon>Thermoplasmata</taxon>
        <taxon>Methanomassiliicoccales</taxon>
        <taxon>Methanomassiliicoccaceae</taxon>
        <taxon>Methanomassiliicoccus</taxon>
    </lineage>
</organism>
<dbReference type="RefSeq" id="WP_020448795.1">
    <property type="nucleotide sequence ID" value="NZ_CAYAYE010000015.1"/>
</dbReference>
<dbReference type="GO" id="GO:0005524">
    <property type="term" value="F:ATP binding"/>
    <property type="evidence" value="ECO:0007669"/>
    <property type="project" value="UniProtKB-KW"/>
</dbReference>
<dbReference type="AlphaFoldDB" id="A0A8J8TEM4"/>
<dbReference type="PANTHER" id="PTHR42939:SF3">
    <property type="entry name" value="ABC TRANSPORTER ATP-BINDING COMPONENT"/>
    <property type="match status" value="1"/>
</dbReference>
<keyword evidence="3" id="KW-0067">ATP-binding</keyword>
<sequence length="289" mass="32455">MDNILEVKDLTKRYDGFCLDRVSFSLPSGSIMGLIGENGAGKTTAIKAILGLISSDEGSVKIFGTDCKTNEKLIKSQIGVVFDECNFHQYMNADKVSKVMKNLHPDWDDALFRKYLKGFDVSESKIVKEMSRGMKVKFSIAAALAHKPKLLILDESTSGLDPISRDEILDIFLEFIQNEDHSILVSSHITSDLDKIADYITFIHNGKVALSKSKDELIYSYGIIKCKSSQFDKVDKNDIIAYIKKDFGCEILVKDKEKIISKYKDFVVDGVNIEDIMLFYARGEVLCTD</sequence>
<dbReference type="Gene3D" id="3.40.50.300">
    <property type="entry name" value="P-loop containing nucleotide triphosphate hydrolases"/>
    <property type="match status" value="1"/>
</dbReference>
<comment type="caution">
    <text evidence="5">The sequence shown here is derived from an EMBL/GenBank/DDBJ whole genome shotgun (WGS) entry which is preliminary data.</text>
</comment>